<keyword evidence="3" id="KW-1185">Reference proteome</keyword>
<accession>S4XF65</accession>
<keyword evidence="1" id="KW-1133">Transmembrane helix</keyword>
<dbReference type="AlphaFoldDB" id="S4XF65"/>
<evidence type="ECO:0000313" key="2">
    <source>
        <dbReference type="EMBL" id="AGP31186.1"/>
    </source>
</evidence>
<feature type="transmembrane region" description="Helical" evidence="1">
    <location>
        <begin position="14"/>
        <end position="38"/>
    </location>
</feature>
<sequence length="154" mass="17000">MVRVVQLPHGATKYLQLMGIAAFVISCIAVLISLWAGWNAFLSRRAAQTSAEAADVTVKERRFRWSVTRCDDQEFTVRNEGTVTALDVSITAGAMREKALRDADRLDLGPGEAVNFVALGAWGSPVLDFIINWTPNLPDAKRRTWTEPCPPKAK</sequence>
<dbReference type="HOGENOM" id="CLU_1701315_0_0_11"/>
<name>S4XF65_9CORY</name>
<dbReference type="EMBL" id="CP003696">
    <property type="protein sequence ID" value="AGP31186.1"/>
    <property type="molecule type" value="Genomic_DNA"/>
</dbReference>
<keyword evidence="1" id="KW-0472">Membrane</keyword>
<evidence type="ECO:0000313" key="3">
    <source>
        <dbReference type="Proteomes" id="UP000014809"/>
    </source>
</evidence>
<organism evidence="2 3">
    <name type="scientific">Corynebacterium terpenotabidum Y-11</name>
    <dbReference type="NCBI Taxonomy" id="1200352"/>
    <lineage>
        <taxon>Bacteria</taxon>
        <taxon>Bacillati</taxon>
        <taxon>Actinomycetota</taxon>
        <taxon>Actinomycetes</taxon>
        <taxon>Mycobacteriales</taxon>
        <taxon>Corynebacteriaceae</taxon>
        <taxon>Corynebacterium</taxon>
    </lineage>
</organism>
<gene>
    <name evidence="2" type="ORF">A606_07695</name>
</gene>
<proteinExistence type="predicted"/>
<dbReference type="KEGG" id="cter:A606_07695"/>
<evidence type="ECO:0000256" key="1">
    <source>
        <dbReference type="SAM" id="Phobius"/>
    </source>
</evidence>
<dbReference type="PROSITE" id="PS51257">
    <property type="entry name" value="PROKAR_LIPOPROTEIN"/>
    <property type="match status" value="1"/>
</dbReference>
<keyword evidence="1" id="KW-0812">Transmembrane</keyword>
<dbReference type="Proteomes" id="UP000014809">
    <property type="component" value="Chromosome"/>
</dbReference>
<reference evidence="2 3" key="1">
    <citation type="submission" date="2012-06" db="EMBL/GenBank/DDBJ databases">
        <title>Complete genome sequence of Corynebacterium terpenotabidum Y-11 (=DSM 44721).</title>
        <authorList>
            <person name="Ruckert C."/>
            <person name="Albersmeier A."/>
            <person name="Al-Dilaimi A."/>
            <person name="Szczepanowski R."/>
            <person name="Kalinowski J."/>
        </authorList>
    </citation>
    <scope>NUCLEOTIDE SEQUENCE [LARGE SCALE GENOMIC DNA]</scope>
    <source>
        <strain evidence="2 3">Y-11</strain>
    </source>
</reference>
<protein>
    <submittedName>
        <fullName evidence="2">Uncharacterized protein</fullName>
    </submittedName>
</protein>